<evidence type="ECO:0000313" key="1">
    <source>
        <dbReference type="Proteomes" id="UP000050795"/>
    </source>
</evidence>
<protein>
    <submittedName>
        <fullName evidence="2">Uncharacterized protein</fullName>
    </submittedName>
</protein>
<reference evidence="1" key="1">
    <citation type="submission" date="2022-06" db="EMBL/GenBank/DDBJ databases">
        <authorList>
            <person name="Berger JAMES D."/>
            <person name="Berger JAMES D."/>
        </authorList>
    </citation>
    <scope>NUCLEOTIDE SEQUENCE [LARGE SCALE GENOMIC DNA]</scope>
</reference>
<reference evidence="2" key="2">
    <citation type="submission" date="2023-11" db="UniProtKB">
        <authorList>
            <consortium name="WormBaseParasite"/>
        </authorList>
    </citation>
    <scope>IDENTIFICATION</scope>
</reference>
<accession>A0AA85JSD8</accession>
<organism evidence="1 2">
    <name type="scientific">Trichobilharzia regenti</name>
    <name type="common">Nasal bird schistosome</name>
    <dbReference type="NCBI Taxonomy" id="157069"/>
    <lineage>
        <taxon>Eukaryota</taxon>
        <taxon>Metazoa</taxon>
        <taxon>Spiralia</taxon>
        <taxon>Lophotrochozoa</taxon>
        <taxon>Platyhelminthes</taxon>
        <taxon>Trematoda</taxon>
        <taxon>Digenea</taxon>
        <taxon>Strigeidida</taxon>
        <taxon>Schistosomatoidea</taxon>
        <taxon>Schistosomatidae</taxon>
        <taxon>Trichobilharzia</taxon>
    </lineage>
</organism>
<name>A0AA85JSD8_TRIRE</name>
<evidence type="ECO:0000313" key="2">
    <source>
        <dbReference type="WBParaSite" id="TREG1_3790.1"/>
    </source>
</evidence>
<dbReference type="WBParaSite" id="TREG1_3790.1">
    <property type="protein sequence ID" value="TREG1_3790.1"/>
    <property type="gene ID" value="TREG1_3790"/>
</dbReference>
<proteinExistence type="predicted"/>
<dbReference type="AlphaFoldDB" id="A0AA85JSD8"/>
<dbReference type="Proteomes" id="UP000050795">
    <property type="component" value="Unassembled WGS sequence"/>
</dbReference>
<keyword evidence="1" id="KW-1185">Reference proteome</keyword>
<sequence length="50" mass="6135">RTGSLYKIRDCRVRRDENDEVDPDYKYLYVSFSCHVGRRRRSESRHLRTS</sequence>